<protein>
    <submittedName>
        <fullName evidence="1">Uncharacterized protein</fullName>
    </submittedName>
</protein>
<name>A0ABU6VQQ1_9FABA</name>
<accession>A0ABU6VQQ1</accession>
<keyword evidence="2" id="KW-1185">Reference proteome</keyword>
<evidence type="ECO:0000313" key="2">
    <source>
        <dbReference type="Proteomes" id="UP001341840"/>
    </source>
</evidence>
<organism evidence="1 2">
    <name type="scientific">Stylosanthes scabra</name>
    <dbReference type="NCBI Taxonomy" id="79078"/>
    <lineage>
        <taxon>Eukaryota</taxon>
        <taxon>Viridiplantae</taxon>
        <taxon>Streptophyta</taxon>
        <taxon>Embryophyta</taxon>
        <taxon>Tracheophyta</taxon>
        <taxon>Spermatophyta</taxon>
        <taxon>Magnoliopsida</taxon>
        <taxon>eudicotyledons</taxon>
        <taxon>Gunneridae</taxon>
        <taxon>Pentapetalae</taxon>
        <taxon>rosids</taxon>
        <taxon>fabids</taxon>
        <taxon>Fabales</taxon>
        <taxon>Fabaceae</taxon>
        <taxon>Papilionoideae</taxon>
        <taxon>50 kb inversion clade</taxon>
        <taxon>dalbergioids sensu lato</taxon>
        <taxon>Dalbergieae</taxon>
        <taxon>Pterocarpus clade</taxon>
        <taxon>Stylosanthes</taxon>
    </lineage>
</organism>
<reference evidence="1 2" key="1">
    <citation type="journal article" date="2023" name="Plants (Basel)">
        <title>Bridging the Gap: Combining Genomics and Transcriptomics Approaches to Understand Stylosanthes scabra, an Orphan Legume from the Brazilian Caatinga.</title>
        <authorList>
            <person name="Ferreira-Neto J.R.C."/>
            <person name="da Silva M.D."/>
            <person name="Binneck E."/>
            <person name="de Melo N.F."/>
            <person name="da Silva R.H."/>
            <person name="de Melo A.L.T.M."/>
            <person name="Pandolfi V."/>
            <person name="Bustamante F.O."/>
            <person name="Brasileiro-Vidal A.C."/>
            <person name="Benko-Iseppon A.M."/>
        </authorList>
    </citation>
    <scope>NUCLEOTIDE SEQUENCE [LARGE SCALE GENOMIC DNA]</scope>
    <source>
        <tissue evidence="1">Leaves</tissue>
    </source>
</reference>
<evidence type="ECO:0000313" key="1">
    <source>
        <dbReference type="EMBL" id="MED6175957.1"/>
    </source>
</evidence>
<sequence length="218" mass="24928">MTTMFSNFNQFPIVSLFGGIESDEHQVNQELWYRVQSIERELHRFDGTRSLVVILSFQIIFQDLKSFRLYMLFKSSIGFRYDIHRILGQFPMIPIKYLDITFYIVNSLSRLCHRLSKLFDLGKSNPFHMTLKLVMADSNLSFTSAFAFTAIDLSISTAASRTCKRPQISNLLRITTLPLIGYSWPGINGLHSGVSMAAHRTLSTPLPTMALLTMLQYA</sequence>
<dbReference type="Proteomes" id="UP001341840">
    <property type="component" value="Unassembled WGS sequence"/>
</dbReference>
<dbReference type="EMBL" id="JASCZI010152344">
    <property type="protein sequence ID" value="MED6175957.1"/>
    <property type="molecule type" value="Genomic_DNA"/>
</dbReference>
<proteinExistence type="predicted"/>
<gene>
    <name evidence="1" type="ORF">PIB30_083239</name>
</gene>
<comment type="caution">
    <text evidence="1">The sequence shown here is derived from an EMBL/GenBank/DDBJ whole genome shotgun (WGS) entry which is preliminary data.</text>
</comment>